<comment type="pathway">
    <text evidence="1">Cofactor biosynthesis; NAD(+) biosynthesis; nicotinate D-ribonucleotide from nicotinate: step 1/1.</text>
</comment>
<dbReference type="InterPro" id="IPR041525">
    <property type="entry name" value="N/Namide_PRibTrfase"/>
</dbReference>
<keyword evidence="6" id="KW-0662">Pyridine nucleotide biosynthesis</keyword>
<evidence type="ECO:0000256" key="5">
    <source>
        <dbReference type="ARBA" id="ARBA00022598"/>
    </source>
</evidence>
<comment type="similarity">
    <text evidence="2">Belongs to the NAPRTase family.</text>
</comment>
<reference evidence="11" key="2">
    <citation type="journal article" date="2015" name="Gigascience">
        <title>Reconstructing a comprehensive transcriptome assembly of a white-pupal translocated strain of the pest fruit fly Bactrocera cucurbitae.</title>
        <authorList>
            <person name="Sim S.B."/>
            <person name="Calla B."/>
            <person name="Hall B."/>
            <person name="DeRego T."/>
            <person name="Geib S.M."/>
        </authorList>
    </citation>
    <scope>NUCLEOTIDE SEQUENCE</scope>
</reference>
<keyword evidence="11" id="KW-0328">Glycosyltransferase</keyword>
<dbReference type="SUPFAM" id="SSF54675">
    <property type="entry name" value="Nicotinate/Quinolinate PRTase N-terminal domain-like"/>
    <property type="match status" value="1"/>
</dbReference>
<name>A0A0A1X3X3_ZEUCU</name>
<keyword evidence="11" id="KW-0808">Transferase</keyword>
<comment type="catalytic activity">
    <reaction evidence="7">
        <text>5-phospho-alpha-D-ribose 1-diphosphate + nicotinate + ATP + H2O = nicotinate beta-D-ribonucleotide + ADP + phosphate + diphosphate</text>
        <dbReference type="Rhea" id="RHEA:36163"/>
        <dbReference type="ChEBI" id="CHEBI:15377"/>
        <dbReference type="ChEBI" id="CHEBI:30616"/>
        <dbReference type="ChEBI" id="CHEBI:32544"/>
        <dbReference type="ChEBI" id="CHEBI:33019"/>
        <dbReference type="ChEBI" id="CHEBI:43474"/>
        <dbReference type="ChEBI" id="CHEBI:57502"/>
        <dbReference type="ChEBI" id="CHEBI:58017"/>
        <dbReference type="ChEBI" id="CHEBI:456216"/>
        <dbReference type="EC" id="6.3.4.21"/>
    </reaction>
</comment>
<dbReference type="EMBL" id="GBXI01008706">
    <property type="protein sequence ID" value="JAD05586.1"/>
    <property type="molecule type" value="Transcribed_RNA"/>
</dbReference>
<feature type="domain" description="Nicotinate/nicotinamide phosphoribosyltransferase" evidence="8">
    <location>
        <begin position="413"/>
        <end position="514"/>
    </location>
</feature>
<gene>
    <name evidence="11" type="primary">CG3714_1</name>
    <name evidence="11" type="ORF">g.31858</name>
</gene>
<evidence type="ECO:0000313" key="11">
    <source>
        <dbReference type="EMBL" id="JAD05586.1"/>
    </source>
</evidence>
<evidence type="ECO:0000259" key="9">
    <source>
        <dbReference type="Pfam" id="PF17767"/>
    </source>
</evidence>
<proteinExistence type="inferred from homology"/>
<reference evidence="11" key="1">
    <citation type="submission" date="2014-11" db="EMBL/GenBank/DDBJ databases">
        <authorList>
            <person name="Geib S."/>
        </authorList>
    </citation>
    <scope>NUCLEOTIDE SEQUENCE</scope>
</reference>
<dbReference type="InterPro" id="IPR040727">
    <property type="entry name" value="NAPRTase_N"/>
</dbReference>
<dbReference type="CDD" id="cd01570">
    <property type="entry name" value="NAPRTase_A"/>
    <property type="match status" value="1"/>
</dbReference>
<protein>
    <recommendedName>
        <fullName evidence="3">nicotinate phosphoribosyltransferase</fullName>
        <ecNumber evidence="3">6.3.4.21</ecNumber>
    </recommendedName>
</protein>
<accession>A0A0A1X3X3</accession>
<dbReference type="FunFam" id="3.20.140.10:FF:000004">
    <property type="entry name" value="Nicotinate phosphoribosyltransferase"/>
    <property type="match status" value="1"/>
</dbReference>
<dbReference type="EC" id="6.3.4.21" evidence="3"/>
<sequence length="642" mass="70943">MSQLQSSNSGGQFMDRGRMNQNGVVQPLLTDLYQITMAYAYWKSGKTDDQSVFDLFFRTNPFHGEFTIFAGLEECLKFLDSFHYSDSDIDYLKQTLPEGVENEFFDYLASLTAKDVTLYAIDEGTVAFPSLMATNAARYRMVAGKHVKLLEFGLRRAQGPDGGLSASKYSYTGGFDGTSNVLAGKLFNIPVKGTHAHAYITSFSGIGELKTRLLRHKTTGITGDLLDHAVRHRQALAHVLDVSQEESSEGELAAMVSYAIAFPDGFMALVDTYDVKSKVQASMSSKDNSVTNHYDTNPMNLSQSNGNILQETVNGCTTENDAQAKNANLVTTNGRPCVGALPLDPSADESCSSLNSAGKPSVISRNKTTNNQTLTSSPPNAYLPKYVAKSFRSGLLNFCAVALALNDLGYHAVGIRIDSGDLAYLSCLSRETFEKVAERFKVPWFNKLTIVASNDINEDTILSLNEQGHKIDCFGIGTHLVTCQRQPALGCVYKLVEINGQPRIKLSQDVEKVTMPGHKNAFRLYSADGHALIDLLQKVSEPPPSVGQKVLCRHPFQESKRAYVIPSHVELLYKVYWKDGKISQQLPTLEQVREKVKISLKTLRNDHKRTLNPTPYKVAVSDNLYNFIHDLWLQNAPIGELS</sequence>
<dbReference type="InterPro" id="IPR041619">
    <property type="entry name" value="NAPRTase_C"/>
</dbReference>
<evidence type="ECO:0000256" key="3">
    <source>
        <dbReference type="ARBA" id="ARBA00013236"/>
    </source>
</evidence>
<keyword evidence="5" id="KW-0436">Ligase</keyword>
<evidence type="ECO:0000256" key="6">
    <source>
        <dbReference type="ARBA" id="ARBA00022642"/>
    </source>
</evidence>
<evidence type="ECO:0000256" key="7">
    <source>
        <dbReference type="ARBA" id="ARBA00048668"/>
    </source>
</evidence>
<dbReference type="GO" id="GO:0004516">
    <property type="term" value="F:nicotinate phosphoribosyltransferase activity"/>
    <property type="evidence" value="ECO:0007669"/>
    <property type="project" value="UniProtKB-EC"/>
</dbReference>
<keyword evidence="4" id="KW-0597">Phosphoprotein</keyword>
<dbReference type="GO" id="GO:0005829">
    <property type="term" value="C:cytosol"/>
    <property type="evidence" value="ECO:0007669"/>
    <property type="project" value="TreeGrafter"/>
</dbReference>
<dbReference type="Pfam" id="PF17767">
    <property type="entry name" value="NAPRTase_N"/>
    <property type="match status" value="1"/>
</dbReference>
<dbReference type="UniPathway" id="UPA00253">
    <property type="reaction ID" value="UER00457"/>
</dbReference>
<evidence type="ECO:0000256" key="4">
    <source>
        <dbReference type="ARBA" id="ARBA00022553"/>
    </source>
</evidence>
<evidence type="ECO:0000256" key="2">
    <source>
        <dbReference type="ARBA" id="ARBA00010897"/>
    </source>
</evidence>
<dbReference type="PANTHER" id="PTHR11098:SF1">
    <property type="entry name" value="NICOTINATE PHOSPHORIBOSYLTRANSFERASE"/>
    <property type="match status" value="1"/>
</dbReference>
<dbReference type="InterPro" id="IPR007229">
    <property type="entry name" value="Nic_PRibTrfase-Fam"/>
</dbReference>
<organism evidence="11">
    <name type="scientific">Zeugodacus cucurbitae</name>
    <name type="common">Melon fruit fly</name>
    <name type="synonym">Bactrocera cucurbitae</name>
    <dbReference type="NCBI Taxonomy" id="28588"/>
    <lineage>
        <taxon>Eukaryota</taxon>
        <taxon>Metazoa</taxon>
        <taxon>Ecdysozoa</taxon>
        <taxon>Arthropoda</taxon>
        <taxon>Hexapoda</taxon>
        <taxon>Insecta</taxon>
        <taxon>Pterygota</taxon>
        <taxon>Neoptera</taxon>
        <taxon>Endopterygota</taxon>
        <taxon>Diptera</taxon>
        <taxon>Brachycera</taxon>
        <taxon>Muscomorpha</taxon>
        <taxon>Tephritoidea</taxon>
        <taxon>Tephritidae</taxon>
        <taxon>Zeugodacus</taxon>
        <taxon>Zeugodacus</taxon>
    </lineage>
</organism>
<dbReference type="SUPFAM" id="SSF51690">
    <property type="entry name" value="Nicotinate/Quinolinate PRTase C-terminal domain-like"/>
    <property type="match status" value="2"/>
</dbReference>
<dbReference type="InterPro" id="IPR013785">
    <property type="entry name" value="Aldolase_TIM"/>
</dbReference>
<dbReference type="GO" id="GO:0034355">
    <property type="term" value="P:NAD+ biosynthetic process via the salvage pathway"/>
    <property type="evidence" value="ECO:0007669"/>
    <property type="project" value="TreeGrafter"/>
</dbReference>
<dbReference type="Pfam" id="PF04095">
    <property type="entry name" value="NAPRTase"/>
    <property type="match status" value="1"/>
</dbReference>
<dbReference type="AlphaFoldDB" id="A0A0A1X3X3"/>
<evidence type="ECO:0000256" key="1">
    <source>
        <dbReference type="ARBA" id="ARBA00004952"/>
    </source>
</evidence>
<dbReference type="Gene3D" id="3.20.20.70">
    <property type="entry name" value="Aldolase class I"/>
    <property type="match status" value="2"/>
</dbReference>
<feature type="domain" description="Nicotinate phosphoribosyltransferase N-terminal" evidence="9">
    <location>
        <begin position="28"/>
        <end position="130"/>
    </location>
</feature>
<dbReference type="Gene3D" id="3.20.140.10">
    <property type="entry name" value="nicotinate phosphoribosyltransferase"/>
    <property type="match status" value="2"/>
</dbReference>
<evidence type="ECO:0000259" key="8">
    <source>
        <dbReference type="Pfam" id="PF04095"/>
    </source>
</evidence>
<dbReference type="Pfam" id="PF17956">
    <property type="entry name" value="NAPRTase_C"/>
    <property type="match status" value="1"/>
</dbReference>
<dbReference type="InterPro" id="IPR036068">
    <property type="entry name" value="Nicotinate_pribotase-like_C"/>
</dbReference>
<dbReference type="PANTHER" id="PTHR11098">
    <property type="entry name" value="NICOTINATE PHOSPHORIBOSYLTRANSFERASE"/>
    <property type="match status" value="1"/>
</dbReference>
<feature type="domain" description="Nicotinate phosphoribosyltransferase C-terminal" evidence="10">
    <location>
        <begin position="519"/>
        <end position="627"/>
    </location>
</feature>
<dbReference type="GO" id="GO:0016757">
    <property type="term" value="F:glycosyltransferase activity"/>
    <property type="evidence" value="ECO:0007669"/>
    <property type="project" value="UniProtKB-KW"/>
</dbReference>
<dbReference type="FunFam" id="3.20.20.70:FF:000173">
    <property type="entry name" value="Nicotinate phosphoribosyltransferase"/>
    <property type="match status" value="1"/>
</dbReference>
<evidence type="ECO:0000259" key="10">
    <source>
        <dbReference type="Pfam" id="PF17956"/>
    </source>
</evidence>